<evidence type="ECO:0000313" key="2">
    <source>
        <dbReference type="Proteomes" id="UP000660611"/>
    </source>
</evidence>
<organism evidence="1 2">
    <name type="scientific">Dactylosporangium siamense</name>
    <dbReference type="NCBI Taxonomy" id="685454"/>
    <lineage>
        <taxon>Bacteria</taxon>
        <taxon>Bacillati</taxon>
        <taxon>Actinomycetota</taxon>
        <taxon>Actinomycetes</taxon>
        <taxon>Micromonosporales</taxon>
        <taxon>Micromonosporaceae</taxon>
        <taxon>Dactylosporangium</taxon>
    </lineage>
</organism>
<evidence type="ECO:0000313" key="1">
    <source>
        <dbReference type="EMBL" id="GIG47256.1"/>
    </source>
</evidence>
<proteinExistence type="predicted"/>
<dbReference type="EMBL" id="BONQ01000081">
    <property type="protein sequence ID" value="GIG47256.1"/>
    <property type="molecule type" value="Genomic_DNA"/>
</dbReference>
<protein>
    <submittedName>
        <fullName evidence="1">Uncharacterized protein</fullName>
    </submittedName>
</protein>
<dbReference type="RefSeq" id="WP_203848976.1">
    <property type="nucleotide sequence ID" value="NZ_BAAAVW010000017.1"/>
</dbReference>
<reference evidence="1" key="1">
    <citation type="submission" date="2021-01" db="EMBL/GenBank/DDBJ databases">
        <title>Whole genome shotgun sequence of Dactylosporangium siamense NBRC 106093.</title>
        <authorList>
            <person name="Komaki H."/>
            <person name="Tamura T."/>
        </authorList>
    </citation>
    <scope>NUCLEOTIDE SEQUENCE</scope>
    <source>
        <strain evidence="1">NBRC 106093</strain>
    </source>
</reference>
<sequence length="149" mass="16109">MHGSWDVSQLADPCRTLTQEEVGQVLKIPVNPALKVDSWPPVCAFGITPAFGPLAPSEKPSVTEYFYILDDSEASGRDDFERGRSNPAAVEAVSGIGDEAYWTPDKYELQVMSGKTHLTAKFSGAKPPADPKTKVIALARIALPRAKPQ</sequence>
<keyword evidence="2" id="KW-1185">Reference proteome</keyword>
<name>A0A919PQ25_9ACTN</name>
<dbReference type="AlphaFoldDB" id="A0A919PQ25"/>
<comment type="caution">
    <text evidence="1">The sequence shown here is derived from an EMBL/GenBank/DDBJ whole genome shotgun (WGS) entry which is preliminary data.</text>
</comment>
<accession>A0A919PQ25</accession>
<dbReference type="Proteomes" id="UP000660611">
    <property type="component" value="Unassembled WGS sequence"/>
</dbReference>
<gene>
    <name evidence="1" type="ORF">Dsi01nite_052970</name>
</gene>